<sequence>MNAEEKRITNPVWKKWGPYVSDRQWGTVREDYSRNGDVWTSTTHDMARSMAWRWGEEGIAGISDDQQLLCFAIGLWNKKDPIIKERYFGLTNQEGNHGEDVKEMYYYLDSTPTHSYMKMLYKYPQNEYPYEWLIEENKRRGRKEPEFEIMDTGILNEDKYFDVFVEYAKAAENDILIKLTIHNRGEEAASLHVLPTLWFRNTWAWSYDDYKPDLKLTNEGNIAITHRDLGSYTFYTNAKADTLFCDNETNLKKLYGVENGSPFTKDGINDYLVHRHNDAVNIDATGTKAAINYDIVVNAGLSVTLRFRLGPGNINQPFKDFDDLFVQRRIEADVFYAELQKDMQPDEKRVQRQAYAGLLWSKQYYYYNVDQWLNGDLAHPALPQERKFGRNHQWRHLNNGDIVSMPDKWEFPWYASWDLAFHSVSFAGVDPSFAKQQLLLLTKEWYMHPNGQLPAYEWNFNDVNPPVHAWATWRVYEIEKDNNNGKGDRAFLESVFHKLLLNFSWWVNRKDANGTYIFEGGFLGLDNIGVIDRNQLAAGGWRYEQADATSWMAMFSLNMMRIALELAVTNCVYQEMAIKFFDHFLYIGDAIEDMYDQNGLWDDEDHFFYDVLKMQGDGTKKMKVRSMVGLIPLFAVEVLNEKLLEQVPEFTRRLQKFLSRRPRVAGLVSKWKEKNVGQKHLLSLVPVYRMKKILNRLLDEKEFLSDYGIRTLSKHYGQSPHTMQFNGSDFSVEYTPGESTTGLFGGNSNWRGPIWFPLNYLIIESLQRFHEYYTDDFRIEFPKGSGAYLTLKEIATELSIRLAAIFTRDKNGRRAVFGENEKLQNDPNFNNHILFHEYFHGDTGKGLGASHQTGWTALIANLLQPSKKVGYEHEKNGMATYNRRVDFL</sequence>
<dbReference type="PANTHER" id="PTHR10412">
    <property type="entry name" value="MANNOSYL-OLIGOSACCHARIDE GLUCOSIDASE"/>
    <property type="match status" value="1"/>
</dbReference>
<dbReference type="Gene3D" id="1.50.10.10">
    <property type="match status" value="1"/>
</dbReference>
<dbReference type="InterPro" id="IPR012341">
    <property type="entry name" value="6hp_glycosidase-like_sf"/>
</dbReference>
<dbReference type="Proteomes" id="UP000677244">
    <property type="component" value="Unassembled WGS sequence"/>
</dbReference>
<protein>
    <recommendedName>
        <fullName evidence="1">Mannosylglycerate hydrolase MGH1-like glycoside hydrolase domain-containing protein</fullName>
    </recommendedName>
</protein>
<keyword evidence="3" id="KW-1185">Reference proteome</keyword>
<evidence type="ECO:0000259" key="1">
    <source>
        <dbReference type="Pfam" id="PF22422"/>
    </source>
</evidence>
<comment type="caution">
    <text evidence="2">The sequence shown here is derived from an EMBL/GenBank/DDBJ whole genome shotgun (WGS) entry which is preliminary data.</text>
</comment>
<dbReference type="InterPro" id="IPR054491">
    <property type="entry name" value="MGH1-like_GH"/>
</dbReference>
<dbReference type="InterPro" id="IPR004888">
    <property type="entry name" value="Glycoside_hydrolase_63"/>
</dbReference>
<evidence type="ECO:0000313" key="2">
    <source>
        <dbReference type="EMBL" id="MBO9203817.1"/>
    </source>
</evidence>
<dbReference type="EMBL" id="JAGHKO010000011">
    <property type="protein sequence ID" value="MBO9203817.1"/>
    <property type="molecule type" value="Genomic_DNA"/>
</dbReference>
<organism evidence="2 3">
    <name type="scientific">Niastella soli</name>
    <dbReference type="NCBI Taxonomy" id="2821487"/>
    <lineage>
        <taxon>Bacteria</taxon>
        <taxon>Pseudomonadati</taxon>
        <taxon>Bacteroidota</taxon>
        <taxon>Chitinophagia</taxon>
        <taxon>Chitinophagales</taxon>
        <taxon>Chitinophagaceae</taxon>
        <taxon>Niastella</taxon>
    </lineage>
</organism>
<feature type="domain" description="Mannosylglycerate hydrolase MGH1-like glycoside hydrolase" evidence="1">
    <location>
        <begin position="689"/>
        <end position="853"/>
    </location>
</feature>
<dbReference type="Pfam" id="PF22422">
    <property type="entry name" value="MGH1-like_GH"/>
    <property type="match status" value="2"/>
</dbReference>
<evidence type="ECO:0000313" key="3">
    <source>
        <dbReference type="Proteomes" id="UP000677244"/>
    </source>
</evidence>
<reference evidence="2 3" key="1">
    <citation type="submission" date="2021-03" db="EMBL/GenBank/DDBJ databases">
        <title>Assistant Professor.</title>
        <authorList>
            <person name="Huq M.A."/>
        </authorList>
    </citation>
    <scope>NUCLEOTIDE SEQUENCE [LARGE SCALE GENOMIC DNA]</scope>
    <source>
        <strain evidence="2 3">MAH-29</strain>
    </source>
</reference>
<accession>A0ABS3Z226</accession>
<dbReference type="SUPFAM" id="SSF48208">
    <property type="entry name" value="Six-hairpin glycosidases"/>
    <property type="match status" value="1"/>
</dbReference>
<gene>
    <name evidence="2" type="ORF">J7I42_26270</name>
</gene>
<dbReference type="InterPro" id="IPR008928">
    <property type="entry name" value="6-hairpin_glycosidase_sf"/>
</dbReference>
<proteinExistence type="predicted"/>
<dbReference type="RefSeq" id="WP_209141869.1">
    <property type="nucleotide sequence ID" value="NZ_JAGHKO010000011.1"/>
</dbReference>
<feature type="domain" description="Mannosylglycerate hydrolase MGH1-like glycoside hydrolase" evidence="1">
    <location>
        <begin position="412"/>
        <end position="518"/>
    </location>
</feature>
<name>A0ABS3Z226_9BACT</name>
<dbReference type="PANTHER" id="PTHR10412:SF10">
    <property type="entry name" value="GLYCOSYL HYDROLASE FAMILY 63 C-TERMINAL DOMAIN-CONTAINING PROTEIN"/>
    <property type="match status" value="1"/>
</dbReference>